<sequence length="314" mass="37216">MDLLIKKKRGRKPKNSYEQIPEINVVGPKKRGRKKKYEIENFERINNRNEVNNFNHSIVYSDDEPECVEENQVKNVSFGNLNITVSKKVNTNIEENYRDKIINKFNEININEYSDEDIDVPIESIINNEACYYEKPKYTTATSVKENSCKRIKVITTLKNQVKEDNWPQQVDSCCWWCCHTFQNSPCTLPMKYDSLRKRYTFIGLFCSWNCTKAYNFDKTDHKMGERSSLITLLVKQMYSMYDAICIKPAPHRQCLKMFGGYMDIEQFRNGFSNVDSYHMNLIKYNYIYPEITEVTNVLHRDNKNNKLRLSRNN</sequence>
<dbReference type="AlphaFoldDB" id="A0A6C0I906"/>
<proteinExistence type="predicted"/>
<name>A0A6C0I906_9ZZZZ</name>
<organism evidence="1">
    <name type="scientific">viral metagenome</name>
    <dbReference type="NCBI Taxonomy" id="1070528"/>
    <lineage>
        <taxon>unclassified sequences</taxon>
        <taxon>metagenomes</taxon>
        <taxon>organismal metagenomes</taxon>
    </lineage>
</organism>
<dbReference type="EMBL" id="MN740136">
    <property type="protein sequence ID" value="QHT89080.1"/>
    <property type="molecule type" value="Genomic_DNA"/>
</dbReference>
<evidence type="ECO:0000313" key="1">
    <source>
        <dbReference type="EMBL" id="QHT89080.1"/>
    </source>
</evidence>
<evidence type="ECO:0008006" key="2">
    <source>
        <dbReference type="Google" id="ProtNLM"/>
    </source>
</evidence>
<accession>A0A6C0I906</accession>
<protein>
    <recommendedName>
        <fullName evidence="2">MYM-type domain-containing protein</fullName>
    </recommendedName>
</protein>
<reference evidence="1" key="1">
    <citation type="journal article" date="2020" name="Nature">
        <title>Giant virus diversity and host interactions through global metagenomics.</title>
        <authorList>
            <person name="Schulz F."/>
            <person name="Roux S."/>
            <person name="Paez-Espino D."/>
            <person name="Jungbluth S."/>
            <person name="Walsh D.A."/>
            <person name="Denef V.J."/>
            <person name="McMahon K.D."/>
            <person name="Konstantinidis K.T."/>
            <person name="Eloe-Fadrosh E.A."/>
            <person name="Kyrpides N.C."/>
            <person name="Woyke T."/>
        </authorList>
    </citation>
    <scope>NUCLEOTIDE SEQUENCE</scope>
    <source>
        <strain evidence="1">GVMAG-M-3300023184-53</strain>
    </source>
</reference>